<evidence type="ECO:0008006" key="3">
    <source>
        <dbReference type="Google" id="ProtNLM"/>
    </source>
</evidence>
<name>A0A140L2T3_9FIRM</name>
<sequence length="385" mass="44015">MKISIQNHLGYDNGEHWLLVNSPIFKRRYTIDCDIVMGCMIGCKFCYYRWVGGTDDLIGTGRTKALCLPNGLAEILEASKLVRKDKDGIMLCARSDGSVQVRKIEAFLKAYRYKNPIFILHRGYFGPRQLDAFSWDERVVFSTTLTPRGRELDWTPIDERKQLKGIEYLLKKGILPRRISVEVGPINEHNVDRAVDILKELEKLGLEFATYRGVSVGTFGLPSPEDGLKGIGFLTTQKRKAPGGHAYYKIKNVLAERLEEKIRTSVQRLRLHRFTGTLYRDEFGMDVAYNRNNRWRKELGMFKKADVDALAGYIESLGLPVKGIDETPEGYFVRLKDEYCATEDIAMTVGAEFNTCVLFDGYRPAPTMEDLKLYFERGLITFSKL</sequence>
<accession>A0A140L2T3</accession>
<dbReference type="Proteomes" id="UP000070427">
    <property type="component" value="Unassembled WGS sequence"/>
</dbReference>
<keyword evidence="2" id="KW-1185">Reference proteome</keyword>
<comment type="caution">
    <text evidence="1">The sequence shown here is derived from an EMBL/GenBank/DDBJ whole genome shotgun (WGS) entry which is preliminary data.</text>
</comment>
<dbReference type="STRING" id="520764.AN618_21500"/>
<organism evidence="1 2">
    <name type="scientific">Fervidicola ferrireducens</name>
    <dbReference type="NCBI Taxonomy" id="520764"/>
    <lineage>
        <taxon>Bacteria</taxon>
        <taxon>Bacillati</taxon>
        <taxon>Bacillota</taxon>
        <taxon>Clostridia</taxon>
        <taxon>Thermosediminibacterales</taxon>
        <taxon>Thermosediminibacteraceae</taxon>
        <taxon>Fervidicola</taxon>
    </lineage>
</organism>
<evidence type="ECO:0000313" key="2">
    <source>
        <dbReference type="Proteomes" id="UP000070427"/>
    </source>
</evidence>
<dbReference type="RefSeq" id="WP_066354869.1">
    <property type="nucleotide sequence ID" value="NZ_LOED01000038.1"/>
</dbReference>
<proteinExistence type="predicted"/>
<evidence type="ECO:0000313" key="1">
    <source>
        <dbReference type="EMBL" id="KXG74858.1"/>
    </source>
</evidence>
<dbReference type="InParanoid" id="A0A140L2T3"/>
<protein>
    <recommendedName>
        <fullName evidence="3">Radical SAM core domain-containing protein</fullName>
    </recommendedName>
</protein>
<dbReference type="AlphaFoldDB" id="A0A140L2T3"/>
<dbReference type="EMBL" id="LOED01000038">
    <property type="protein sequence ID" value="KXG74858.1"/>
    <property type="molecule type" value="Genomic_DNA"/>
</dbReference>
<gene>
    <name evidence="1" type="ORF">AN618_21500</name>
</gene>
<reference evidence="1 2" key="1">
    <citation type="submission" date="2015-12" db="EMBL/GenBank/DDBJ databases">
        <title>Draft genome sequnece of Fervidicola ferrireducens strain Y170.</title>
        <authorList>
            <person name="Patel B.K."/>
        </authorList>
    </citation>
    <scope>NUCLEOTIDE SEQUENCE [LARGE SCALE GENOMIC DNA]</scope>
    <source>
        <strain evidence="1 2">Y170</strain>
    </source>
</reference>